<protein>
    <submittedName>
        <fullName evidence="2">Uncharacterized protein</fullName>
    </submittedName>
</protein>
<keyword evidence="3" id="KW-1185">Reference proteome</keyword>
<evidence type="ECO:0000256" key="1">
    <source>
        <dbReference type="SAM" id="Coils"/>
    </source>
</evidence>
<dbReference type="EMBL" id="KN720390">
    <property type="protein sequence ID" value="KJH39803.1"/>
    <property type="molecule type" value="Genomic_DNA"/>
</dbReference>
<proteinExistence type="predicted"/>
<evidence type="ECO:0000313" key="3">
    <source>
        <dbReference type="Proteomes" id="UP000053766"/>
    </source>
</evidence>
<keyword evidence="1" id="KW-0175">Coiled coil</keyword>
<dbReference type="Proteomes" id="UP000053766">
    <property type="component" value="Unassembled WGS sequence"/>
</dbReference>
<reference evidence="2 3" key="1">
    <citation type="submission" date="2013-11" db="EMBL/GenBank/DDBJ databases">
        <title>Draft genome of the bovine lungworm Dictyocaulus viviparus.</title>
        <authorList>
            <person name="Mitreva M."/>
        </authorList>
    </citation>
    <scope>NUCLEOTIDE SEQUENCE [LARGE SCALE GENOMIC DNA]</scope>
    <source>
        <strain evidence="2 3">HannoverDv2000</strain>
    </source>
</reference>
<organism evidence="2 3">
    <name type="scientific">Dictyocaulus viviparus</name>
    <name type="common">Bovine lungworm</name>
    <dbReference type="NCBI Taxonomy" id="29172"/>
    <lineage>
        <taxon>Eukaryota</taxon>
        <taxon>Metazoa</taxon>
        <taxon>Ecdysozoa</taxon>
        <taxon>Nematoda</taxon>
        <taxon>Chromadorea</taxon>
        <taxon>Rhabditida</taxon>
        <taxon>Rhabditina</taxon>
        <taxon>Rhabditomorpha</taxon>
        <taxon>Strongyloidea</taxon>
        <taxon>Metastrongylidae</taxon>
        <taxon>Dictyocaulus</taxon>
    </lineage>
</organism>
<evidence type="ECO:0000313" key="2">
    <source>
        <dbReference type="EMBL" id="KJH39803.1"/>
    </source>
</evidence>
<sequence length="158" mass="18882">MDDLSSIIRSLDMVQKAHDKTKQQFLTFRNTFQEKAHRKLAELQEYVLSFGDNSTFTNEERRTMDMTEMEQKISYLQAKRDTLLRKCSGSEEVKQQALRYKEELEKTTRELELLREAKTEDDRALTELVGHNNHKQKVIESFNIRIKDFKNPTFFSYY</sequence>
<feature type="coiled-coil region" evidence="1">
    <location>
        <begin position="66"/>
        <end position="121"/>
    </location>
</feature>
<accession>A0A0D8X5P9</accession>
<reference evidence="3" key="2">
    <citation type="journal article" date="2016" name="Sci. Rep.">
        <title>Dictyocaulus viviparus genome, variome and transcriptome elucidate lungworm biology and support future intervention.</title>
        <authorList>
            <person name="McNulty S.N."/>
            <person name="Strube C."/>
            <person name="Rosa B.A."/>
            <person name="Martin J.C."/>
            <person name="Tyagi R."/>
            <person name="Choi Y.J."/>
            <person name="Wang Q."/>
            <person name="Hallsworth Pepin K."/>
            <person name="Zhang X."/>
            <person name="Ozersky P."/>
            <person name="Wilson R.K."/>
            <person name="Sternberg P.W."/>
            <person name="Gasser R.B."/>
            <person name="Mitreva M."/>
        </authorList>
    </citation>
    <scope>NUCLEOTIDE SEQUENCE [LARGE SCALE GENOMIC DNA]</scope>
    <source>
        <strain evidence="3">HannoverDv2000</strain>
    </source>
</reference>
<dbReference type="AlphaFoldDB" id="A0A0D8X5P9"/>
<name>A0A0D8X5P9_DICVI</name>
<gene>
    <name evidence="2" type="ORF">DICVIV_14306</name>
</gene>
<dbReference type="OrthoDB" id="5874742at2759"/>